<organism evidence="3">
    <name type="scientific">Melampsora larici-populina (strain 98AG31 / pathotype 3-4-7)</name>
    <name type="common">Poplar leaf rust fungus</name>
    <dbReference type="NCBI Taxonomy" id="747676"/>
    <lineage>
        <taxon>Eukaryota</taxon>
        <taxon>Fungi</taxon>
        <taxon>Dikarya</taxon>
        <taxon>Basidiomycota</taxon>
        <taxon>Pucciniomycotina</taxon>
        <taxon>Pucciniomycetes</taxon>
        <taxon>Pucciniales</taxon>
        <taxon>Melampsoraceae</taxon>
        <taxon>Melampsora</taxon>
    </lineage>
</organism>
<dbReference type="EMBL" id="GL883116">
    <property type="protein sequence ID" value="EGG04774.1"/>
    <property type="molecule type" value="Genomic_DNA"/>
</dbReference>
<accession>F4RS10</accession>
<dbReference type="InParanoid" id="F4RS10"/>
<dbReference type="HOGENOM" id="CLU_025212_5_0_1"/>
<feature type="region of interest" description="Disordered" evidence="1">
    <location>
        <begin position="505"/>
        <end position="525"/>
    </location>
</feature>
<feature type="region of interest" description="Disordered" evidence="1">
    <location>
        <begin position="1"/>
        <end position="114"/>
    </location>
</feature>
<evidence type="ECO:0000313" key="3">
    <source>
        <dbReference type="Proteomes" id="UP000001072"/>
    </source>
</evidence>
<dbReference type="Proteomes" id="UP000001072">
    <property type="component" value="Unassembled WGS sequence"/>
</dbReference>
<name>F4RS10_MELLP</name>
<evidence type="ECO:0000256" key="1">
    <source>
        <dbReference type="SAM" id="MobiDB-lite"/>
    </source>
</evidence>
<feature type="compositionally biased region" description="Low complexity" evidence="1">
    <location>
        <begin position="10"/>
        <end position="24"/>
    </location>
</feature>
<dbReference type="VEuPathDB" id="FungiDB:MELLADRAFT_88519"/>
<feature type="compositionally biased region" description="Acidic residues" evidence="1">
    <location>
        <begin position="45"/>
        <end position="57"/>
    </location>
</feature>
<dbReference type="RefSeq" id="XP_007411865.1">
    <property type="nucleotide sequence ID" value="XM_007411803.1"/>
</dbReference>
<reference evidence="3" key="1">
    <citation type="journal article" date="2011" name="Proc. Natl. Acad. Sci. U.S.A.">
        <title>Obligate biotrophy features unraveled by the genomic analysis of rust fungi.</title>
        <authorList>
            <person name="Duplessis S."/>
            <person name="Cuomo C.A."/>
            <person name="Lin Y.-C."/>
            <person name="Aerts A."/>
            <person name="Tisserant E."/>
            <person name="Veneault-Fourrey C."/>
            <person name="Joly D.L."/>
            <person name="Hacquard S."/>
            <person name="Amselem J."/>
            <person name="Cantarel B.L."/>
            <person name="Chiu R."/>
            <person name="Coutinho P.M."/>
            <person name="Feau N."/>
            <person name="Field M."/>
            <person name="Frey P."/>
            <person name="Gelhaye E."/>
            <person name="Goldberg J."/>
            <person name="Grabherr M.G."/>
            <person name="Kodira C.D."/>
            <person name="Kohler A."/>
            <person name="Kuees U."/>
            <person name="Lindquist E.A."/>
            <person name="Lucas S.M."/>
            <person name="Mago R."/>
            <person name="Mauceli E."/>
            <person name="Morin E."/>
            <person name="Murat C."/>
            <person name="Pangilinan J.L."/>
            <person name="Park R."/>
            <person name="Pearson M."/>
            <person name="Quesneville H."/>
            <person name="Rouhier N."/>
            <person name="Sakthikumar S."/>
            <person name="Salamov A.A."/>
            <person name="Schmutz J."/>
            <person name="Selles B."/>
            <person name="Shapiro H."/>
            <person name="Tanguay P."/>
            <person name="Tuskan G.A."/>
            <person name="Henrissat B."/>
            <person name="Van de Peer Y."/>
            <person name="Rouze P."/>
            <person name="Ellis J.G."/>
            <person name="Dodds P.N."/>
            <person name="Schein J.E."/>
            <person name="Zhong S."/>
            <person name="Hamelin R.C."/>
            <person name="Grigoriev I.V."/>
            <person name="Szabo L.J."/>
            <person name="Martin F."/>
        </authorList>
    </citation>
    <scope>NUCLEOTIDE SEQUENCE [LARGE SCALE GENOMIC DNA]</scope>
    <source>
        <strain evidence="3">98AG31 / pathotype 3-4-7</strain>
    </source>
</reference>
<sequence length="525" mass="58912">MRSKRKVHNGSRSIGSKSRSSRVLSNRKRTPQTRHRDNLTAAEMALDDEDVEDDVDEDDRHPDENNETESIMDRLARQISPEEEDPGSPPPPTGTNNRRALRSSNAQTEEEAAKTVLPTIHNYKQLVDDWPPARIAVQERLQKRKGTAVPPKILTEARALQKLYKQHKSLLAIMGNVSIFTMNKALGELGGRQRPSGYQIWLKFGKEIENYRKKMPRKWGQKGILASRNKILGHIWTGLPASHREVFSPPVFHVLSGLSYSQHGKRLQLDEEQQEEEIVLEPGEREALQRLYDQIVWKEKVAKEYSKASKGIPAGPTLPDYNPCSNHSSTEVDSSSQGWCEQYTSLDDMGKYVNKKSSFATLFAARAQGLSAGEVVADTIGGNGTMTEKARKTDPGDKVKADLALELRTRMKALLGYEVGFPRGPDPEAILLDKGYDIKIIQLPGSKLPYQTLKLGFNAMNSRRSLWLDDIKANLFNLEKIASPDVQNDDIVQMDIDEEVTNTQGVTLDDEVDDDEEWGGLGDEE</sequence>
<feature type="compositionally biased region" description="Acidic residues" evidence="1">
    <location>
        <begin position="508"/>
        <end position="525"/>
    </location>
</feature>
<dbReference type="AlphaFoldDB" id="F4RS10"/>
<dbReference type="KEGG" id="mlr:MELLADRAFT_88519"/>
<keyword evidence="3" id="KW-1185">Reference proteome</keyword>
<protein>
    <submittedName>
        <fullName evidence="2">Uncharacterized protein</fullName>
    </submittedName>
</protein>
<dbReference type="GeneID" id="18934902"/>
<feature type="compositionally biased region" description="Polar residues" evidence="1">
    <location>
        <begin position="96"/>
        <end position="107"/>
    </location>
</feature>
<gene>
    <name evidence="2" type="ORF">MELLADRAFT_88519</name>
</gene>
<proteinExistence type="predicted"/>
<evidence type="ECO:0000313" key="2">
    <source>
        <dbReference type="EMBL" id="EGG04774.1"/>
    </source>
</evidence>